<reference evidence="3" key="1">
    <citation type="submission" date="2009-11" db="EMBL/GenBank/DDBJ databases">
        <title>The complete genome of Sulfurospirillum deleyianum DSM 6946.</title>
        <authorList>
            <consortium name="US DOE Joint Genome Institute (JGI-PGF)"/>
            <person name="Lucas S."/>
            <person name="Copeland A."/>
            <person name="Lapidus A."/>
            <person name="Glavina del Rio T."/>
            <person name="Dalin E."/>
            <person name="Tice H."/>
            <person name="Bruce D."/>
            <person name="Goodwin L."/>
            <person name="Pitluck S."/>
            <person name="Kyrpides N."/>
            <person name="Mavromatis K."/>
            <person name="Ivanova N."/>
            <person name="Ovchinnikova G."/>
            <person name="Munk A.C."/>
            <person name="Lu M."/>
            <person name="Brettin T."/>
            <person name="Detter J.C."/>
            <person name="Han C."/>
            <person name="Tapia R."/>
            <person name="Larimer F."/>
            <person name="Land M."/>
            <person name="Hauser L."/>
            <person name="Markowitz V."/>
            <person name="Cheng J.F."/>
            <person name="Hugenholtz P."/>
            <person name="Woyke T."/>
            <person name="Wu D."/>
            <person name="Aumann P."/>
            <person name="Schneider S."/>
            <person name="Lang E."/>
            <person name="Spring S."/>
            <person name="Klenk H.P."/>
            <person name="Eisen J.A."/>
        </authorList>
    </citation>
    <scope>NUCLEOTIDE SEQUENCE [LARGE SCALE GENOMIC DNA]</scope>
    <source>
        <strain evidence="3">ATCC 51133 / DSM 6946 / 5175</strain>
    </source>
</reference>
<dbReference type="KEGG" id="sdl:Sdel_1505"/>
<evidence type="ECO:0000256" key="1">
    <source>
        <dbReference type="SAM" id="Phobius"/>
    </source>
</evidence>
<keyword evidence="3" id="KW-1185">Reference proteome</keyword>
<proteinExistence type="predicted"/>
<dbReference type="STRING" id="525898.Sdel_1505"/>
<dbReference type="Proteomes" id="UP000002222">
    <property type="component" value="Chromosome"/>
</dbReference>
<organism evidence="2 3">
    <name type="scientific">Sulfurospirillum deleyianum (strain ATCC 51133 / DSM 6946 / 5175)</name>
    <dbReference type="NCBI Taxonomy" id="525898"/>
    <lineage>
        <taxon>Bacteria</taxon>
        <taxon>Pseudomonadati</taxon>
        <taxon>Campylobacterota</taxon>
        <taxon>Epsilonproteobacteria</taxon>
        <taxon>Campylobacterales</taxon>
        <taxon>Sulfurospirillaceae</taxon>
        <taxon>Sulfurospirillum</taxon>
    </lineage>
</organism>
<keyword evidence="1" id="KW-0812">Transmembrane</keyword>
<feature type="transmembrane region" description="Helical" evidence="1">
    <location>
        <begin position="37"/>
        <end position="58"/>
    </location>
</feature>
<dbReference type="eggNOG" id="ENOG50319MX">
    <property type="taxonomic scope" value="Bacteria"/>
</dbReference>
<dbReference type="AlphaFoldDB" id="D1B351"/>
<keyword evidence="1" id="KW-1133">Transmembrane helix</keyword>
<evidence type="ECO:0000313" key="2">
    <source>
        <dbReference type="EMBL" id="ACZ12521.1"/>
    </source>
</evidence>
<evidence type="ECO:0008006" key="4">
    <source>
        <dbReference type="Google" id="ProtNLM"/>
    </source>
</evidence>
<accession>D1B351</accession>
<evidence type="ECO:0000313" key="3">
    <source>
        <dbReference type="Proteomes" id="UP000002222"/>
    </source>
</evidence>
<name>D1B351_SULD5</name>
<keyword evidence="1" id="KW-0472">Membrane</keyword>
<dbReference type="HOGENOM" id="CLU_204723_0_0_7"/>
<protein>
    <recommendedName>
        <fullName evidence="4">Phosphoribosylaminoimidazole synthetase</fullName>
    </recommendedName>
</protein>
<reference evidence="2 3" key="2">
    <citation type="journal article" date="2010" name="Stand. Genomic Sci.">
        <title>Complete genome sequence of Sulfurospirillum deleyianum type strain (5175).</title>
        <authorList>
            <person name="Sikorski J."/>
            <person name="Lapidus A."/>
            <person name="Copeland A."/>
            <person name="Glavina Del Rio T."/>
            <person name="Nolan M."/>
            <person name="Lucas S."/>
            <person name="Chen F."/>
            <person name="Tice H."/>
            <person name="Cheng J.F."/>
            <person name="Saunders E."/>
            <person name="Bruce D."/>
            <person name="Goodwin L."/>
            <person name="Pitluck S."/>
            <person name="Ovchinnikova G."/>
            <person name="Pati A."/>
            <person name="Ivanova N."/>
            <person name="Mavromatis K."/>
            <person name="Chen A."/>
            <person name="Palaniappan K."/>
            <person name="Chain P."/>
            <person name="Land M."/>
            <person name="Hauser L."/>
            <person name="Chang Y.J."/>
            <person name="Jeffries C.D."/>
            <person name="Brettin T."/>
            <person name="Detter J.C."/>
            <person name="Han C."/>
            <person name="Rohde M."/>
            <person name="Lang E."/>
            <person name="Spring S."/>
            <person name="Goker M."/>
            <person name="Bristow J."/>
            <person name="Eisen J.A."/>
            <person name="Markowitz V."/>
            <person name="Hugenholtz P."/>
            <person name="Kyrpides N.C."/>
            <person name="Klenk H.P."/>
        </authorList>
    </citation>
    <scope>NUCLEOTIDE SEQUENCE [LARGE SCALE GENOMIC DNA]</scope>
    <source>
        <strain evidence="3">ATCC 51133 / DSM 6946 / 5175</strain>
    </source>
</reference>
<feature type="transmembrane region" description="Helical" evidence="1">
    <location>
        <begin position="12"/>
        <end position="31"/>
    </location>
</feature>
<sequence length="68" mass="7539">MMVCAEKLQRLVMAGVLLVAMYLMSIGSIYGTVLLSFVIGMIVLWAITDFCPSIWLFAKLFGTCKSSR</sequence>
<dbReference type="EMBL" id="CP001816">
    <property type="protein sequence ID" value="ACZ12521.1"/>
    <property type="molecule type" value="Genomic_DNA"/>
</dbReference>
<gene>
    <name evidence="2" type="ordered locus">Sdel_1505</name>
</gene>